<comment type="similarity">
    <text evidence="7">Belongs to the binding-protein-dependent transport system permease family.</text>
</comment>
<keyword evidence="10" id="KW-1185">Reference proteome</keyword>
<protein>
    <submittedName>
        <fullName evidence="9">ABC transporter permease</fullName>
    </submittedName>
</protein>
<evidence type="ECO:0000256" key="7">
    <source>
        <dbReference type="RuleBase" id="RU363032"/>
    </source>
</evidence>
<feature type="transmembrane region" description="Helical" evidence="7">
    <location>
        <begin position="135"/>
        <end position="160"/>
    </location>
</feature>
<dbReference type="EMBL" id="SKBU01000023">
    <property type="protein sequence ID" value="TCJ15660.1"/>
    <property type="molecule type" value="Genomic_DNA"/>
</dbReference>
<evidence type="ECO:0000256" key="6">
    <source>
        <dbReference type="ARBA" id="ARBA00023136"/>
    </source>
</evidence>
<name>A0A4R1BEV5_9ACTN</name>
<sequence length="321" mass="35570">MLAYIIRKILFSIIILFVASFVIFYLVSLSGDPLQELALNPRVSQEDIERLAATYGLDQPVYVQYGIWIRDILLYGDFGLSFKQNTDVNSIIAARIWPTVLLMGSSLIFTLAIAIPFGIYSAIKKYSLIDNIGTFLSFVGFAMPVFFLGLILQLVFAVYLTEWLGVRVFYVSGMSSRGGGVIDLLQHLFLPMVTLSVVSIATFTRFQRSAMLDVLSAEYLRTARAKGLSERTVYLKHALRNALIPTITLIALSAVSLIAGAVITETVFSWPGLGFLLIDSLYKGDYNVARALLLITAVLTVLFNLLADIAYSIVDPRVSYD</sequence>
<dbReference type="Proteomes" id="UP000295244">
    <property type="component" value="Unassembled WGS sequence"/>
</dbReference>
<keyword evidence="2 7" id="KW-0813">Transport</keyword>
<dbReference type="PANTHER" id="PTHR43163:SF6">
    <property type="entry name" value="DIPEPTIDE TRANSPORT SYSTEM PERMEASE PROTEIN DPPB-RELATED"/>
    <property type="match status" value="1"/>
</dbReference>
<keyword evidence="3" id="KW-1003">Cell membrane</keyword>
<dbReference type="GO" id="GO:0005886">
    <property type="term" value="C:plasma membrane"/>
    <property type="evidence" value="ECO:0007669"/>
    <property type="project" value="UniProtKB-SubCell"/>
</dbReference>
<comment type="subcellular location">
    <subcellularLocation>
        <location evidence="1 7">Cell membrane</location>
        <topology evidence="1 7">Multi-pass membrane protein</topology>
    </subcellularLocation>
</comment>
<evidence type="ECO:0000256" key="1">
    <source>
        <dbReference type="ARBA" id="ARBA00004651"/>
    </source>
</evidence>
<dbReference type="GO" id="GO:0055085">
    <property type="term" value="P:transmembrane transport"/>
    <property type="evidence" value="ECO:0007669"/>
    <property type="project" value="InterPro"/>
</dbReference>
<evidence type="ECO:0000313" key="10">
    <source>
        <dbReference type="Proteomes" id="UP000295244"/>
    </source>
</evidence>
<feature type="transmembrane region" description="Helical" evidence="7">
    <location>
        <begin position="288"/>
        <end position="307"/>
    </location>
</feature>
<feature type="transmembrane region" description="Helical" evidence="7">
    <location>
        <begin position="96"/>
        <end position="123"/>
    </location>
</feature>
<dbReference type="Pfam" id="PF00528">
    <property type="entry name" value="BPD_transp_1"/>
    <property type="match status" value="1"/>
</dbReference>
<keyword evidence="6 7" id="KW-0472">Membrane</keyword>
<dbReference type="OrthoDB" id="147639at2"/>
<dbReference type="PROSITE" id="PS50928">
    <property type="entry name" value="ABC_TM1"/>
    <property type="match status" value="1"/>
</dbReference>
<comment type="caution">
    <text evidence="9">The sequence shown here is derived from an EMBL/GenBank/DDBJ whole genome shotgun (WGS) entry which is preliminary data.</text>
</comment>
<evidence type="ECO:0000256" key="5">
    <source>
        <dbReference type="ARBA" id="ARBA00022989"/>
    </source>
</evidence>
<dbReference type="InterPro" id="IPR035906">
    <property type="entry name" value="MetI-like_sf"/>
</dbReference>
<feature type="transmembrane region" description="Helical" evidence="7">
    <location>
        <begin position="184"/>
        <end position="203"/>
    </location>
</feature>
<keyword evidence="5 7" id="KW-1133">Transmembrane helix</keyword>
<evidence type="ECO:0000313" key="9">
    <source>
        <dbReference type="EMBL" id="TCJ15660.1"/>
    </source>
</evidence>
<proteinExistence type="inferred from homology"/>
<evidence type="ECO:0000259" key="8">
    <source>
        <dbReference type="PROSITE" id="PS50928"/>
    </source>
</evidence>
<organism evidence="9 10">
    <name type="scientific">Rubrobacter taiwanensis</name>
    <dbReference type="NCBI Taxonomy" id="185139"/>
    <lineage>
        <taxon>Bacteria</taxon>
        <taxon>Bacillati</taxon>
        <taxon>Actinomycetota</taxon>
        <taxon>Rubrobacteria</taxon>
        <taxon>Rubrobacterales</taxon>
        <taxon>Rubrobacteraceae</taxon>
        <taxon>Rubrobacter</taxon>
    </lineage>
</organism>
<dbReference type="SUPFAM" id="SSF161098">
    <property type="entry name" value="MetI-like"/>
    <property type="match status" value="1"/>
</dbReference>
<dbReference type="InterPro" id="IPR000515">
    <property type="entry name" value="MetI-like"/>
</dbReference>
<dbReference type="Gene3D" id="1.10.3720.10">
    <property type="entry name" value="MetI-like"/>
    <property type="match status" value="1"/>
</dbReference>
<evidence type="ECO:0000256" key="2">
    <source>
        <dbReference type="ARBA" id="ARBA00022448"/>
    </source>
</evidence>
<dbReference type="InterPro" id="IPR045621">
    <property type="entry name" value="BPD_transp_1_N"/>
</dbReference>
<dbReference type="AlphaFoldDB" id="A0A4R1BEV5"/>
<dbReference type="PANTHER" id="PTHR43163">
    <property type="entry name" value="DIPEPTIDE TRANSPORT SYSTEM PERMEASE PROTEIN DPPB-RELATED"/>
    <property type="match status" value="1"/>
</dbReference>
<gene>
    <name evidence="9" type="ORF">E0L93_12660</name>
</gene>
<evidence type="ECO:0000256" key="4">
    <source>
        <dbReference type="ARBA" id="ARBA00022692"/>
    </source>
</evidence>
<accession>A0A4R1BEV5</accession>
<feature type="transmembrane region" description="Helical" evidence="7">
    <location>
        <begin position="242"/>
        <end position="268"/>
    </location>
</feature>
<dbReference type="Pfam" id="PF19300">
    <property type="entry name" value="BPD_transp_1_N"/>
    <property type="match status" value="1"/>
</dbReference>
<reference evidence="9 10" key="1">
    <citation type="submission" date="2019-03" db="EMBL/GenBank/DDBJ databases">
        <title>Whole genome sequence of a novel Rubrobacter taiwanensis strain, isolated from Yellowstone National Park.</title>
        <authorList>
            <person name="Freed S."/>
            <person name="Ramaley R.F."/>
            <person name="Kyndt J.A."/>
        </authorList>
    </citation>
    <scope>NUCLEOTIDE SEQUENCE [LARGE SCALE GENOMIC DNA]</scope>
    <source>
        <strain evidence="9 10">Yellowstone</strain>
    </source>
</reference>
<evidence type="ECO:0000256" key="3">
    <source>
        <dbReference type="ARBA" id="ARBA00022475"/>
    </source>
</evidence>
<dbReference type="RefSeq" id="WP_132692438.1">
    <property type="nucleotide sequence ID" value="NZ_SKBU01000023.1"/>
</dbReference>
<dbReference type="CDD" id="cd06261">
    <property type="entry name" value="TM_PBP2"/>
    <property type="match status" value="1"/>
</dbReference>
<keyword evidence="4 7" id="KW-0812">Transmembrane</keyword>
<feature type="domain" description="ABC transmembrane type-1" evidence="8">
    <location>
        <begin position="96"/>
        <end position="307"/>
    </location>
</feature>
<feature type="transmembrane region" description="Helical" evidence="7">
    <location>
        <begin position="9"/>
        <end position="27"/>
    </location>
</feature>